<sequence>MNIENLKLFCQVVEHGNISQVARTSYITQPAVTSKIRQLETYYGVALFDRQSGVLRVTEAGAILYPYAKEIVEYFNRSQDVMANIASEKEEILHIGASLTIGEYLLPKVLGKLQKKNKAFQFSLTIGSTPTILSKLENLEIDIALVEGIVVRKDFQIERFAKDELILIIPQNHQWKDRKEISIEALAEERILLREKDAGARKIIESVLAENQVLERISSSIELGSTQAIISAVEAGLGIGIVPKLSVTHVLELGIVHHLPIRNTSISRDLWIVQRPTRFPKNSIGLFVQFLKKENFKFTE</sequence>
<dbReference type="InterPro" id="IPR036388">
    <property type="entry name" value="WH-like_DNA-bd_sf"/>
</dbReference>
<accession>A0AB39HTC7</accession>
<dbReference type="GO" id="GO:0000976">
    <property type="term" value="F:transcription cis-regulatory region binding"/>
    <property type="evidence" value="ECO:0007669"/>
    <property type="project" value="TreeGrafter"/>
</dbReference>
<organism evidence="6">
    <name type="scientific">Ornithinibacillus sp. 4-3</name>
    <dbReference type="NCBI Taxonomy" id="3231488"/>
    <lineage>
        <taxon>Bacteria</taxon>
        <taxon>Bacillati</taxon>
        <taxon>Bacillota</taxon>
        <taxon>Bacilli</taxon>
        <taxon>Bacillales</taxon>
        <taxon>Bacillaceae</taxon>
        <taxon>Ornithinibacillus</taxon>
    </lineage>
</organism>
<keyword evidence="2" id="KW-0805">Transcription regulation</keyword>
<dbReference type="AlphaFoldDB" id="A0AB39HTC7"/>
<protein>
    <submittedName>
        <fullName evidence="6">LysR family transcriptional regulator</fullName>
    </submittedName>
</protein>
<name>A0AB39HTC7_9BACI</name>
<dbReference type="RefSeq" id="WP_368654283.1">
    <property type="nucleotide sequence ID" value="NZ_CP162599.1"/>
</dbReference>
<dbReference type="Gene3D" id="3.40.190.10">
    <property type="entry name" value="Periplasmic binding protein-like II"/>
    <property type="match status" value="2"/>
</dbReference>
<comment type="similarity">
    <text evidence="1">Belongs to the LysR transcriptional regulatory family.</text>
</comment>
<dbReference type="PROSITE" id="PS50931">
    <property type="entry name" value="HTH_LYSR"/>
    <property type="match status" value="1"/>
</dbReference>
<dbReference type="PANTHER" id="PTHR30126">
    <property type="entry name" value="HTH-TYPE TRANSCRIPTIONAL REGULATOR"/>
    <property type="match status" value="1"/>
</dbReference>
<proteinExistence type="inferred from homology"/>
<dbReference type="InterPro" id="IPR000847">
    <property type="entry name" value="LysR_HTH_N"/>
</dbReference>
<dbReference type="SUPFAM" id="SSF53850">
    <property type="entry name" value="Periplasmic binding protein-like II"/>
    <property type="match status" value="1"/>
</dbReference>
<feature type="domain" description="HTH lysR-type" evidence="5">
    <location>
        <begin position="1"/>
        <end position="58"/>
    </location>
</feature>
<dbReference type="InterPro" id="IPR005119">
    <property type="entry name" value="LysR_subst-bd"/>
</dbReference>
<evidence type="ECO:0000256" key="2">
    <source>
        <dbReference type="ARBA" id="ARBA00023015"/>
    </source>
</evidence>
<dbReference type="Pfam" id="PF03466">
    <property type="entry name" value="LysR_substrate"/>
    <property type="match status" value="1"/>
</dbReference>
<reference evidence="6" key="1">
    <citation type="submission" date="2024-07" db="EMBL/GenBank/DDBJ databases">
        <title>Halotolerant mesophilic bacterium Ornithinibacillus sp. 4-3, sp. nov., isolated from soil.</title>
        <authorList>
            <person name="Sidarenka A.V."/>
            <person name="Guliayeva D.E."/>
            <person name="Leanovich S.I."/>
            <person name="Hileuskaya K.S."/>
            <person name="Akhremchuk A.E."/>
            <person name="Sikolenko M.A."/>
            <person name="Valentovich L.N."/>
        </authorList>
    </citation>
    <scope>NUCLEOTIDE SEQUENCE</scope>
    <source>
        <strain evidence="6">4-3</strain>
    </source>
</reference>
<dbReference type="InterPro" id="IPR036390">
    <property type="entry name" value="WH_DNA-bd_sf"/>
</dbReference>
<dbReference type="PANTHER" id="PTHR30126:SF39">
    <property type="entry name" value="HTH-TYPE TRANSCRIPTIONAL REGULATOR CYSL"/>
    <property type="match status" value="1"/>
</dbReference>
<dbReference type="GO" id="GO:0003700">
    <property type="term" value="F:DNA-binding transcription factor activity"/>
    <property type="evidence" value="ECO:0007669"/>
    <property type="project" value="InterPro"/>
</dbReference>
<dbReference type="SUPFAM" id="SSF46785">
    <property type="entry name" value="Winged helix' DNA-binding domain"/>
    <property type="match status" value="1"/>
</dbReference>
<keyword evidence="3" id="KW-0238">DNA-binding</keyword>
<dbReference type="PRINTS" id="PR00039">
    <property type="entry name" value="HTHLYSR"/>
</dbReference>
<dbReference type="Gene3D" id="1.10.10.10">
    <property type="entry name" value="Winged helix-like DNA-binding domain superfamily/Winged helix DNA-binding domain"/>
    <property type="match status" value="1"/>
</dbReference>
<evidence type="ECO:0000313" key="6">
    <source>
        <dbReference type="EMBL" id="XDK33605.1"/>
    </source>
</evidence>
<dbReference type="Pfam" id="PF00126">
    <property type="entry name" value="HTH_1"/>
    <property type="match status" value="1"/>
</dbReference>
<dbReference type="CDD" id="cd08420">
    <property type="entry name" value="PBP2_CysL_like"/>
    <property type="match status" value="1"/>
</dbReference>
<dbReference type="EMBL" id="CP162599">
    <property type="protein sequence ID" value="XDK33605.1"/>
    <property type="molecule type" value="Genomic_DNA"/>
</dbReference>
<evidence type="ECO:0000259" key="5">
    <source>
        <dbReference type="PROSITE" id="PS50931"/>
    </source>
</evidence>
<keyword evidence="4" id="KW-0804">Transcription</keyword>
<evidence type="ECO:0000256" key="4">
    <source>
        <dbReference type="ARBA" id="ARBA00023163"/>
    </source>
</evidence>
<evidence type="ECO:0000256" key="3">
    <source>
        <dbReference type="ARBA" id="ARBA00023125"/>
    </source>
</evidence>
<evidence type="ECO:0000256" key="1">
    <source>
        <dbReference type="ARBA" id="ARBA00009437"/>
    </source>
</evidence>
<gene>
    <name evidence="6" type="ORF">AB4Y30_04405</name>
</gene>